<dbReference type="EMBL" id="CP023322">
    <property type="protein sequence ID" value="ATY59388.1"/>
    <property type="molecule type" value="Genomic_DNA"/>
</dbReference>
<feature type="region of interest" description="Disordered" evidence="1">
    <location>
        <begin position="1"/>
        <end position="92"/>
    </location>
</feature>
<evidence type="ECO:0000256" key="1">
    <source>
        <dbReference type="SAM" id="MobiDB-lite"/>
    </source>
</evidence>
<dbReference type="Proteomes" id="UP000323067">
    <property type="component" value="Chromosome iv"/>
</dbReference>
<dbReference type="VEuPathDB" id="FungiDB:A9K55_003756"/>
<evidence type="ECO:0000313" key="2">
    <source>
        <dbReference type="EMBL" id="ATY59388.1"/>
    </source>
</evidence>
<gene>
    <name evidence="2" type="ORF">A9K55_003756</name>
</gene>
<protein>
    <submittedName>
        <fullName evidence="2">Uncharacterized protein</fullName>
    </submittedName>
</protein>
<name>A0A2H4S8E9_CORMI</name>
<proteinExistence type="predicted"/>
<dbReference type="VEuPathDB" id="FungiDB:CCM_06399"/>
<accession>A0A2H4S8E9</accession>
<organism evidence="2 3">
    <name type="scientific">Cordyceps militaris</name>
    <name type="common">Caterpillar fungus</name>
    <name type="synonym">Clavaria militaris</name>
    <dbReference type="NCBI Taxonomy" id="73501"/>
    <lineage>
        <taxon>Eukaryota</taxon>
        <taxon>Fungi</taxon>
        <taxon>Dikarya</taxon>
        <taxon>Ascomycota</taxon>
        <taxon>Pezizomycotina</taxon>
        <taxon>Sordariomycetes</taxon>
        <taxon>Hypocreomycetidae</taxon>
        <taxon>Hypocreales</taxon>
        <taxon>Cordycipitaceae</taxon>
        <taxon>Cordyceps</taxon>
    </lineage>
</organism>
<sequence>MTEPPYHPRKRIKGGVEGESWTSEITLPMSTHEAEMGAITEASTHESESESGNSLAEKEGAGCEPRSAISITRNRHVHAKKSQDCNAKPTQHTDKEEQTIACMQRAWGPRITKEHLVIMRLVIFSPTGSIARVEGALNLQLVSSTARQLNSSSAQADPFLSLAQVHEFDIIRYNALNNQSLRMRPHALHYKVKVSYAKPFSVTNEWLSVFRGPSPHVLQNRRYKSSRFVVWTVCRG</sequence>
<reference evidence="2 3" key="1">
    <citation type="journal article" date="2017" name="BMC Genomics">
        <title>Chromosome level assembly and secondary metabolite potential of the parasitic fungus Cordyceps militaris.</title>
        <authorList>
            <person name="Kramer G.J."/>
            <person name="Nodwell J.R."/>
        </authorList>
    </citation>
    <scope>NUCLEOTIDE SEQUENCE [LARGE SCALE GENOMIC DNA]</scope>
    <source>
        <strain evidence="2 3">ATCC 34164</strain>
    </source>
</reference>
<feature type="compositionally biased region" description="Polar residues" evidence="1">
    <location>
        <begin position="20"/>
        <end position="29"/>
    </location>
</feature>
<evidence type="ECO:0000313" key="3">
    <source>
        <dbReference type="Proteomes" id="UP000323067"/>
    </source>
</evidence>
<dbReference type="AlphaFoldDB" id="A0A2H4S8E9"/>